<feature type="region of interest" description="Disordered" evidence="1">
    <location>
        <begin position="33"/>
        <end position="67"/>
    </location>
</feature>
<evidence type="ECO:0000313" key="2">
    <source>
        <dbReference type="EMBL" id="KAH9305845.1"/>
    </source>
</evidence>
<evidence type="ECO:0000256" key="1">
    <source>
        <dbReference type="SAM" id="MobiDB-lite"/>
    </source>
</evidence>
<comment type="caution">
    <text evidence="2">The sequence shown here is derived from an EMBL/GenBank/DDBJ whole genome shotgun (WGS) entry which is preliminary data.</text>
</comment>
<gene>
    <name evidence="2" type="ORF">KI387_010249</name>
</gene>
<dbReference type="EMBL" id="JAHRHJ020000008">
    <property type="protein sequence ID" value="KAH9305845.1"/>
    <property type="molecule type" value="Genomic_DNA"/>
</dbReference>
<evidence type="ECO:0000313" key="3">
    <source>
        <dbReference type="Proteomes" id="UP000824469"/>
    </source>
</evidence>
<feature type="non-terminal residue" evidence="2">
    <location>
        <position position="67"/>
    </location>
</feature>
<name>A0AA38FKM8_TAXCH</name>
<keyword evidence="3" id="KW-1185">Reference proteome</keyword>
<sequence length="67" mass="7107">EGIPAMEEDSKPVIGLAVAEKDENVYITAFPPQEQQSLADSGIGGDRNGSKTRIVVHELPDEETGIG</sequence>
<feature type="non-terminal residue" evidence="2">
    <location>
        <position position="1"/>
    </location>
</feature>
<proteinExistence type="predicted"/>
<dbReference type="AlphaFoldDB" id="A0AA38FKM8"/>
<protein>
    <submittedName>
        <fullName evidence="2">Uncharacterized protein</fullName>
    </submittedName>
</protein>
<reference evidence="2 3" key="1">
    <citation type="journal article" date="2021" name="Nat. Plants">
        <title>The Taxus genome provides insights into paclitaxel biosynthesis.</title>
        <authorList>
            <person name="Xiong X."/>
            <person name="Gou J."/>
            <person name="Liao Q."/>
            <person name="Li Y."/>
            <person name="Zhou Q."/>
            <person name="Bi G."/>
            <person name="Li C."/>
            <person name="Du R."/>
            <person name="Wang X."/>
            <person name="Sun T."/>
            <person name="Guo L."/>
            <person name="Liang H."/>
            <person name="Lu P."/>
            <person name="Wu Y."/>
            <person name="Zhang Z."/>
            <person name="Ro D.K."/>
            <person name="Shang Y."/>
            <person name="Huang S."/>
            <person name="Yan J."/>
        </authorList>
    </citation>
    <scope>NUCLEOTIDE SEQUENCE [LARGE SCALE GENOMIC DNA]</scope>
    <source>
        <strain evidence="2">Ta-2019</strain>
    </source>
</reference>
<dbReference type="Proteomes" id="UP000824469">
    <property type="component" value="Unassembled WGS sequence"/>
</dbReference>
<organism evidence="2 3">
    <name type="scientific">Taxus chinensis</name>
    <name type="common">Chinese yew</name>
    <name type="synonym">Taxus wallichiana var. chinensis</name>
    <dbReference type="NCBI Taxonomy" id="29808"/>
    <lineage>
        <taxon>Eukaryota</taxon>
        <taxon>Viridiplantae</taxon>
        <taxon>Streptophyta</taxon>
        <taxon>Embryophyta</taxon>
        <taxon>Tracheophyta</taxon>
        <taxon>Spermatophyta</taxon>
        <taxon>Pinopsida</taxon>
        <taxon>Pinidae</taxon>
        <taxon>Conifers II</taxon>
        <taxon>Cupressales</taxon>
        <taxon>Taxaceae</taxon>
        <taxon>Taxus</taxon>
    </lineage>
</organism>
<accession>A0AA38FKM8</accession>